<dbReference type="Pfam" id="PF03703">
    <property type="entry name" value="bPH_2"/>
    <property type="match status" value="1"/>
</dbReference>
<evidence type="ECO:0000313" key="3">
    <source>
        <dbReference type="EMBL" id="WFP17863.1"/>
    </source>
</evidence>
<name>A0ABY8HB28_9MICC</name>
<keyword evidence="1" id="KW-0812">Transmembrane</keyword>
<dbReference type="EMBL" id="CP121252">
    <property type="protein sequence ID" value="WFP17863.1"/>
    <property type="molecule type" value="Genomic_DNA"/>
</dbReference>
<dbReference type="InterPro" id="IPR005182">
    <property type="entry name" value="YdbS-like_PH"/>
</dbReference>
<reference evidence="3 4" key="1">
    <citation type="submission" date="2023-04" db="EMBL/GenBank/DDBJ databases">
        <title>Funneling lignin-derived compounds into biodiesel using alkali-halophilic Citricoccus sp. P2.</title>
        <authorList>
            <person name="Luo C.-B."/>
        </authorList>
    </citation>
    <scope>NUCLEOTIDE SEQUENCE [LARGE SCALE GENOMIC DNA]</scope>
    <source>
        <strain evidence="3 4">P2</strain>
    </source>
</reference>
<organism evidence="3 4">
    <name type="scientific">Citricoccus muralis</name>
    <dbReference type="NCBI Taxonomy" id="169134"/>
    <lineage>
        <taxon>Bacteria</taxon>
        <taxon>Bacillati</taxon>
        <taxon>Actinomycetota</taxon>
        <taxon>Actinomycetes</taxon>
        <taxon>Micrococcales</taxon>
        <taxon>Micrococcaceae</taxon>
        <taxon>Citricoccus</taxon>
    </lineage>
</organism>
<gene>
    <name evidence="3" type="ORF">P8192_01165</name>
</gene>
<proteinExistence type="predicted"/>
<keyword evidence="1" id="KW-1133">Transmembrane helix</keyword>
<evidence type="ECO:0000313" key="4">
    <source>
        <dbReference type="Proteomes" id="UP001219037"/>
    </source>
</evidence>
<feature type="domain" description="YdbS-like PH" evidence="2">
    <location>
        <begin position="72"/>
        <end position="149"/>
    </location>
</feature>
<keyword evidence="1" id="KW-0472">Membrane</keyword>
<protein>
    <submittedName>
        <fullName evidence="3">PH domain-containing protein</fullName>
    </submittedName>
</protein>
<evidence type="ECO:0000259" key="2">
    <source>
        <dbReference type="Pfam" id="PF03703"/>
    </source>
</evidence>
<sequence length="160" mass="17577">MDWRPVSPKLVPLRLITGGISTLVWTAILAIPLILKLAGVWPGLWGWTAWGLPAASLLFGIVELCIVPRQVRAMGYAEREDDFLIKRGILFREVVAIPYGRLQYLDVSDGPLQRGFGLRTLKISTAASDTSGELTGVPQDEAERLREQLTARGQARLAGL</sequence>
<feature type="transmembrane region" description="Helical" evidence="1">
    <location>
        <begin position="12"/>
        <end position="35"/>
    </location>
</feature>
<dbReference type="PANTHER" id="PTHR34473">
    <property type="entry name" value="UPF0699 TRANSMEMBRANE PROTEIN YDBS"/>
    <property type="match status" value="1"/>
</dbReference>
<dbReference type="Proteomes" id="UP001219037">
    <property type="component" value="Chromosome"/>
</dbReference>
<dbReference type="PANTHER" id="PTHR34473:SF2">
    <property type="entry name" value="UPF0699 TRANSMEMBRANE PROTEIN YDBT"/>
    <property type="match status" value="1"/>
</dbReference>
<evidence type="ECO:0000256" key="1">
    <source>
        <dbReference type="SAM" id="Phobius"/>
    </source>
</evidence>
<accession>A0ABY8HB28</accession>
<feature type="transmembrane region" description="Helical" evidence="1">
    <location>
        <begin position="47"/>
        <end position="67"/>
    </location>
</feature>
<keyword evidence="4" id="KW-1185">Reference proteome</keyword>